<sequence>MCMNKVGPMLQIRTKMPPSGQMVFCQCRRGKLGQGCVTGSPEIDLAHSGQMAKLNVFCSNQLVLKITAVSIA</sequence>
<proteinExistence type="predicted"/>
<organism evidence="1">
    <name type="scientific">Rhizophora mucronata</name>
    <name type="common">Asiatic mangrove</name>
    <dbReference type="NCBI Taxonomy" id="61149"/>
    <lineage>
        <taxon>Eukaryota</taxon>
        <taxon>Viridiplantae</taxon>
        <taxon>Streptophyta</taxon>
        <taxon>Embryophyta</taxon>
        <taxon>Tracheophyta</taxon>
        <taxon>Spermatophyta</taxon>
        <taxon>Magnoliopsida</taxon>
        <taxon>eudicotyledons</taxon>
        <taxon>Gunneridae</taxon>
        <taxon>Pentapetalae</taxon>
        <taxon>rosids</taxon>
        <taxon>fabids</taxon>
        <taxon>Malpighiales</taxon>
        <taxon>Rhizophoraceae</taxon>
        <taxon>Rhizophora</taxon>
    </lineage>
</organism>
<accession>A0A2P2P5V9</accession>
<evidence type="ECO:0000313" key="1">
    <source>
        <dbReference type="EMBL" id="MBX50120.1"/>
    </source>
</evidence>
<dbReference type="EMBL" id="GGEC01069636">
    <property type="protein sequence ID" value="MBX50120.1"/>
    <property type="molecule type" value="Transcribed_RNA"/>
</dbReference>
<name>A0A2P2P5V9_RHIMU</name>
<dbReference type="AlphaFoldDB" id="A0A2P2P5V9"/>
<protein>
    <submittedName>
        <fullName evidence="1">Uncharacterized protein MANES_16G135800</fullName>
    </submittedName>
</protein>
<reference evidence="1" key="1">
    <citation type="submission" date="2018-02" db="EMBL/GenBank/DDBJ databases">
        <title>Rhizophora mucronata_Transcriptome.</title>
        <authorList>
            <person name="Meera S.P."/>
            <person name="Sreeshan A."/>
            <person name="Augustine A."/>
        </authorList>
    </citation>
    <scope>NUCLEOTIDE SEQUENCE</scope>
    <source>
        <tissue evidence="1">Leaf</tissue>
    </source>
</reference>